<proteinExistence type="predicted"/>
<protein>
    <submittedName>
        <fullName evidence="1">Uncharacterized protein</fullName>
    </submittedName>
</protein>
<name>A0A670YGR0_PSETE</name>
<dbReference type="Proteomes" id="UP000472273">
    <property type="component" value="Unplaced"/>
</dbReference>
<organism evidence="1 2">
    <name type="scientific">Pseudonaja textilis</name>
    <name type="common">Eastern brown snake</name>
    <dbReference type="NCBI Taxonomy" id="8673"/>
    <lineage>
        <taxon>Eukaryota</taxon>
        <taxon>Metazoa</taxon>
        <taxon>Chordata</taxon>
        <taxon>Craniata</taxon>
        <taxon>Vertebrata</taxon>
        <taxon>Euteleostomi</taxon>
        <taxon>Lepidosauria</taxon>
        <taxon>Squamata</taxon>
        <taxon>Bifurcata</taxon>
        <taxon>Unidentata</taxon>
        <taxon>Episquamata</taxon>
        <taxon>Toxicofera</taxon>
        <taxon>Serpentes</taxon>
        <taxon>Colubroidea</taxon>
        <taxon>Elapidae</taxon>
        <taxon>Hydrophiinae</taxon>
        <taxon>Pseudonaja</taxon>
    </lineage>
</organism>
<evidence type="ECO:0000313" key="2">
    <source>
        <dbReference type="Proteomes" id="UP000472273"/>
    </source>
</evidence>
<dbReference type="AlphaFoldDB" id="A0A670YGR0"/>
<reference evidence="1" key="2">
    <citation type="submission" date="2025-09" db="UniProtKB">
        <authorList>
            <consortium name="Ensembl"/>
        </authorList>
    </citation>
    <scope>IDENTIFICATION</scope>
</reference>
<evidence type="ECO:0000313" key="1">
    <source>
        <dbReference type="Ensembl" id="ENSPTXP00000008672.1"/>
    </source>
</evidence>
<dbReference type="Ensembl" id="ENSPTXT00000008975.1">
    <property type="protein sequence ID" value="ENSPTXP00000008672.1"/>
    <property type="gene ID" value="ENSPTXG00000006266.1"/>
</dbReference>
<accession>A0A670YGR0</accession>
<sequence>MWAAAVAGIKKKKAVTHCVGNLWHTLNLIYPNCLSGLPVIAWEHGPFPMRVFLCLMGEQTVKSRFKQCHKIISLAKSKLFRHHINTVHKIAQSTHSAREKFPEHGLQKESKKTTCLVPVTNPDWILQNIYSSYVVGIYTLHRRGISEGI</sequence>
<keyword evidence="2" id="KW-1185">Reference proteome</keyword>
<reference evidence="1" key="1">
    <citation type="submission" date="2025-08" db="UniProtKB">
        <authorList>
            <consortium name="Ensembl"/>
        </authorList>
    </citation>
    <scope>IDENTIFICATION</scope>
</reference>